<reference evidence="1" key="1">
    <citation type="submission" date="2023-05" db="EMBL/GenBank/DDBJ databases">
        <authorList>
            <consortium name="ELIXIR-Norway"/>
        </authorList>
    </citation>
    <scope>NUCLEOTIDE SEQUENCE</scope>
</reference>
<evidence type="ECO:0000313" key="1">
    <source>
        <dbReference type="EMBL" id="CAI9709425.1"/>
    </source>
</evidence>
<dbReference type="EMBL" id="OX596088">
    <property type="protein sequence ID" value="CAI9709425.1"/>
    <property type="molecule type" value="Genomic_DNA"/>
</dbReference>
<accession>A0ACB0F8V9</accession>
<gene>
    <name evidence="1" type="ORF">MRATA1EN3_LOCUS20638</name>
</gene>
<protein>
    <submittedName>
        <fullName evidence="1">Uncharacterized protein</fullName>
    </submittedName>
</protein>
<evidence type="ECO:0000313" key="2">
    <source>
        <dbReference type="Proteomes" id="UP001162501"/>
    </source>
</evidence>
<proteinExistence type="predicted"/>
<organism evidence="1 2">
    <name type="scientific">Rangifer tarandus platyrhynchus</name>
    <name type="common">Svalbard reindeer</name>
    <dbReference type="NCBI Taxonomy" id="3082113"/>
    <lineage>
        <taxon>Eukaryota</taxon>
        <taxon>Metazoa</taxon>
        <taxon>Chordata</taxon>
        <taxon>Craniata</taxon>
        <taxon>Vertebrata</taxon>
        <taxon>Euteleostomi</taxon>
        <taxon>Mammalia</taxon>
        <taxon>Eutheria</taxon>
        <taxon>Laurasiatheria</taxon>
        <taxon>Artiodactyla</taxon>
        <taxon>Ruminantia</taxon>
        <taxon>Pecora</taxon>
        <taxon>Cervidae</taxon>
        <taxon>Odocoileinae</taxon>
        <taxon>Rangifer</taxon>
    </lineage>
</organism>
<sequence>MDTHRPCGLVSDTYAFLAAQFLDQPCNPPQAQEDPSLTCGVRSRGLGLRLGILLAAKNPRLGAGSVGGASPPGLDLQPGSHPWGGAGWLGPKLGWCRSSRPRGGAVACDSAPIPEVLAAGRGAGRRGCKQHTCGSRDEVRIQGERGPGVVRGS</sequence>
<dbReference type="Proteomes" id="UP001162501">
    <property type="component" value="Chromosome 4"/>
</dbReference>
<name>A0ACB0F8V9_RANTA</name>